<comment type="function">
    <text evidence="6">Component of the Mediator complex, a coactivator involved in the regulated transcription of nearly all RNA polymerase II-dependent genes. Mediator functions as a bridge to convey information from gene-specific regulatory proteins to the basal RNA polymerase II transcription machinery. Mediator is recruited to promoters by direct interactions with regulatory proteins and serves as a scaffold for the assembly of a functional preinitiation complex with RNA polymerase II and the general transcription factors.</text>
</comment>
<evidence type="ECO:0000256" key="6">
    <source>
        <dbReference type="RuleBase" id="RU364152"/>
    </source>
</evidence>
<gene>
    <name evidence="6" type="primary">MED20</name>
    <name evidence="7" type="ORF">ACJMK2_016937</name>
</gene>
<comment type="subcellular location">
    <subcellularLocation>
        <location evidence="1 6">Nucleus</location>
    </subcellularLocation>
</comment>
<keyword evidence="4 6" id="KW-0539">Nucleus</keyword>
<organism evidence="7 8">
    <name type="scientific">Sinanodonta woodiana</name>
    <name type="common">Chinese pond mussel</name>
    <name type="synonym">Anodonta woodiana</name>
    <dbReference type="NCBI Taxonomy" id="1069815"/>
    <lineage>
        <taxon>Eukaryota</taxon>
        <taxon>Metazoa</taxon>
        <taxon>Spiralia</taxon>
        <taxon>Lophotrochozoa</taxon>
        <taxon>Mollusca</taxon>
        <taxon>Bivalvia</taxon>
        <taxon>Autobranchia</taxon>
        <taxon>Heteroconchia</taxon>
        <taxon>Palaeoheterodonta</taxon>
        <taxon>Unionida</taxon>
        <taxon>Unionoidea</taxon>
        <taxon>Unionidae</taxon>
        <taxon>Unioninae</taxon>
        <taxon>Sinanodonta</taxon>
    </lineage>
</organism>
<name>A0ABD3UVB2_SINWO</name>
<comment type="caution">
    <text evidence="7">The sequence shown here is derived from an EMBL/GenBank/DDBJ whole genome shotgun (WGS) entry which is preliminary data.</text>
</comment>
<evidence type="ECO:0000256" key="2">
    <source>
        <dbReference type="ARBA" id="ARBA00010743"/>
    </source>
</evidence>
<proteinExistence type="inferred from homology"/>
<evidence type="ECO:0000313" key="8">
    <source>
        <dbReference type="Proteomes" id="UP001634394"/>
    </source>
</evidence>
<comment type="subunit">
    <text evidence="6">Component of the Mediator complex.</text>
</comment>
<evidence type="ECO:0000256" key="1">
    <source>
        <dbReference type="ARBA" id="ARBA00004123"/>
    </source>
</evidence>
<comment type="similarity">
    <text evidence="2 6">Belongs to the Mediator complex subunit 20 family.</text>
</comment>
<dbReference type="InterPro" id="IPR013921">
    <property type="entry name" value="Mediator_Med20"/>
</dbReference>
<dbReference type="GO" id="GO:0005634">
    <property type="term" value="C:nucleus"/>
    <property type="evidence" value="ECO:0007669"/>
    <property type="project" value="UniProtKB-SubCell"/>
</dbReference>
<sequence>MGTIDVYPYPVPEEKSGQQVVDTIQKQLELLGAHKSGNFCVDCESYQSNIQTATQQRLLHLFHNSEQPATCFSVLDSGICLVSDLLFEVLVLKLTEKKTGKECYYQQRKGFKVESKGQRYELGDFIVKVGSVILASNFRGILIEVEYCPCVIPSECWNLMKEFMQSFMGNMAENPPAHIKSKMDTIYTPEDTIQQYLEHFNNFRKATSASVPATPNR</sequence>
<evidence type="ECO:0000256" key="4">
    <source>
        <dbReference type="ARBA" id="ARBA00023242"/>
    </source>
</evidence>
<dbReference type="AlphaFoldDB" id="A0ABD3UVB2"/>
<evidence type="ECO:0000256" key="3">
    <source>
        <dbReference type="ARBA" id="ARBA00019690"/>
    </source>
</evidence>
<reference evidence="7 8" key="1">
    <citation type="submission" date="2024-11" db="EMBL/GenBank/DDBJ databases">
        <title>Chromosome-level genome assembly of the freshwater bivalve Anodonta woodiana.</title>
        <authorList>
            <person name="Chen X."/>
        </authorList>
    </citation>
    <scope>NUCLEOTIDE SEQUENCE [LARGE SCALE GENOMIC DNA]</scope>
    <source>
        <strain evidence="7">MN2024</strain>
        <tissue evidence="7">Gills</tissue>
    </source>
</reference>
<keyword evidence="6" id="KW-0805">Transcription regulation</keyword>
<dbReference type="PANTHER" id="PTHR12465:SF0">
    <property type="entry name" value="MEDIATOR OF RNA POLYMERASE II TRANSCRIPTION SUBUNIT 20"/>
    <property type="match status" value="1"/>
</dbReference>
<dbReference type="Pfam" id="PF08612">
    <property type="entry name" value="Med20"/>
    <property type="match status" value="1"/>
</dbReference>
<evidence type="ECO:0000256" key="5">
    <source>
        <dbReference type="ARBA" id="ARBA00031954"/>
    </source>
</evidence>
<evidence type="ECO:0000313" key="7">
    <source>
        <dbReference type="EMBL" id="KAL3853394.1"/>
    </source>
</evidence>
<dbReference type="GO" id="GO:0032991">
    <property type="term" value="C:protein-containing complex"/>
    <property type="evidence" value="ECO:0007669"/>
    <property type="project" value="UniProtKB-ARBA"/>
</dbReference>
<keyword evidence="6" id="KW-0804">Transcription</keyword>
<accession>A0ABD3UVB2</accession>
<dbReference type="Proteomes" id="UP001634394">
    <property type="component" value="Unassembled WGS sequence"/>
</dbReference>
<protein>
    <recommendedName>
        <fullName evidence="3 6">Mediator of RNA polymerase II transcription subunit 20</fullName>
    </recommendedName>
    <alternativeName>
        <fullName evidence="5 6">Mediator complex subunit 20</fullName>
    </alternativeName>
</protein>
<keyword evidence="8" id="KW-1185">Reference proteome</keyword>
<keyword evidence="6" id="KW-0010">Activator</keyword>
<dbReference type="PANTHER" id="PTHR12465">
    <property type="entry name" value="UBIQUITIN SPECIFIC PROTEASE HOMOLOG 49"/>
    <property type="match status" value="1"/>
</dbReference>
<dbReference type="EMBL" id="JBJQND010000015">
    <property type="protein sequence ID" value="KAL3853394.1"/>
    <property type="molecule type" value="Genomic_DNA"/>
</dbReference>